<name>A0A015JZL3_RHIIW</name>
<feature type="compositionally biased region" description="Polar residues" evidence="1">
    <location>
        <begin position="70"/>
        <end position="95"/>
    </location>
</feature>
<feature type="domain" description="DUF8211" evidence="2">
    <location>
        <begin position="4"/>
        <end position="55"/>
    </location>
</feature>
<sequence length="139" mass="15867">MDNNKPARTLKQQLLTGKRHRFLFLQLQLIDKSIQHLRYTQQTKSIKKQDYNFKVPFFSLKLTIKAKVCSPTNPSKASTSHNHSLMDSGSTSNPTDKVISSDPLFLPISANPYAFKNIYPLPPNMDLADSYEVPDFIRP</sequence>
<dbReference type="Pfam" id="PF26638">
    <property type="entry name" value="DUF8211"/>
    <property type="match status" value="1"/>
</dbReference>
<protein>
    <recommendedName>
        <fullName evidence="2">DUF8211 domain-containing protein</fullName>
    </recommendedName>
</protein>
<dbReference type="OrthoDB" id="2463628at2759"/>
<dbReference type="AlphaFoldDB" id="A0A015JZL3"/>
<reference evidence="3 4" key="1">
    <citation type="submission" date="2014-02" db="EMBL/GenBank/DDBJ databases">
        <title>Single nucleus genome sequencing reveals high similarity among nuclei of an endomycorrhizal fungus.</title>
        <authorList>
            <person name="Lin K."/>
            <person name="Geurts R."/>
            <person name="Zhang Z."/>
            <person name="Limpens E."/>
            <person name="Saunders D.G."/>
            <person name="Mu D."/>
            <person name="Pang E."/>
            <person name="Cao H."/>
            <person name="Cha H."/>
            <person name="Lin T."/>
            <person name="Zhou Q."/>
            <person name="Shang Y."/>
            <person name="Li Y."/>
            <person name="Ivanov S."/>
            <person name="Sharma T."/>
            <person name="Velzen R.V."/>
            <person name="Ruijter N.D."/>
            <person name="Aanen D.K."/>
            <person name="Win J."/>
            <person name="Kamoun S."/>
            <person name="Bisseling T."/>
            <person name="Huang S."/>
        </authorList>
    </citation>
    <scope>NUCLEOTIDE SEQUENCE [LARGE SCALE GENOMIC DNA]</scope>
    <source>
        <strain evidence="4">DAOM197198w</strain>
    </source>
</reference>
<organism evidence="3 4">
    <name type="scientific">Rhizophagus irregularis (strain DAOM 197198w)</name>
    <name type="common">Glomus intraradices</name>
    <dbReference type="NCBI Taxonomy" id="1432141"/>
    <lineage>
        <taxon>Eukaryota</taxon>
        <taxon>Fungi</taxon>
        <taxon>Fungi incertae sedis</taxon>
        <taxon>Mucoromycota</taxon>
        <taxon>Glomeromycotina</taxon>
        <taxon>Glomeromycetes</taxon>
        <taxon>Glomerales</taxon>
        <taxon>Glomeraceae</taxon>
        <taxon>Rhizophagus</taxon>
    </lineage>
</organism>
<dbReference type="InterPro" id="IPR058524">
    <property type="entry name" value="DUF8211"/>
</dbReference>
<proteinExistence type="predicted"/>
<evidence type="ECO:0000313" key="4">
    <source>
        <dbReference type="Proteomes" id="UP000022910"/>
    </source>
</evidence>
<dbReference type="EMBL" id="JEMT01015020">
    <property type="protein sequence ID" value="EXX72805.1"/>
    <property type="molecule type" value="Genomic_DNA"/>
</dbReference>
<evidence type="ECO:0000256" key="1">
    <source>
        <dbReference type="SAM" id="MobiDB-lite"/>
    </source>
</evidence>
<dbReference type="Proteomes" id="UP000022910">
    <property type="component" value="Unassembled WGS sequence"/>
</dbReference>
<feature type="region of interest" description="Disordered" evidence="1">
    <location>
        <begin position="69"/>
        <end position="95"/>
    </location>
</feature>
<comment type="caution">
    <text evidence="3">The sequence shown here is derived from an EMBL/GenBank/DDBJ whole genome shotgun (WGS) entry which is preliminary data.</text>
</comment>
<accession>A0A015JZL3</accession>
<gene>
    <name evidence="3" type="ORF">RirG_065850</name>
</gene>
<dbReference type="HOGENOM" id="CLU_131101_0_0_1"/>
<evidence type="ECO:0000259" key="2">
    <source>
        <dbReference type="Pfam" id="PF26638"/>
    </source>
</evidence>
<keyword evidence="4" id="KW-1185">Reference proteome</keyword>
<evidence type="ECO:0000313" key="3">
    <source>
        <dbReference type="EMBL" id="EXX72805.1"/>
    </source>
</evidence>